<organism evidence="1 2">
    <name type="scientific">Pseudomonas fluorescens</name>
    <dbReference type="NCBI Taxonomy" id="294"/>
    <lineage>
        <taxon>Bacteria</taxon>
        <taxon>Pseudomonadati</taxon>
        <taxon>Pseudomonadota</taxon>
        <taxon>Gammaproteobacteria</taxon>
        <taxon>Pseudomonadales</taxon>
        <taxon>Pseudomonadaceae</taxon>
        <taxon>Pseudomonas</taxon>
    </lineage>
</organism>
<dbReference type="Proteomes" id="UP000375525">
    <property type="component" value="Unassembled WGS sequence"/>
</dbReference>
<name>A0A5E7LKW7_PSEFL</name>
<dbReference type="AlphaFoldDB" id="A0A5E7LKW7"/>
<sequence length="44" mass="4992">MTIKAINVLNPPKGVIKESPGSRVRECRYACKNYKQAETRNAQQ</sequence>
<protein>
    <submittedName>
        <fullName evidence="1">Uncharacterized protein</fullName>
    </submittedName>
</protein>
<dbReference type="EMBL" id="CABVIH010000017">
    <property type="protein sequence ID" value="VVP14016.1"/>
    <property type="molecule type" value="Genomic_DNA"/>
</dbReference>
<proteinExistence type="predicted"/>
<evidence type="ECO:0000313" key="2">
    <source>
        <dbReference type="Proteomes" id="UP000375525"/>
    </source>
</evidence>
<evidence type="ECO:0000313" key="1">
    <source>
        <dbReference type="EMBL" id="VVP14016.1"/>
    </source>
</evidence>
<gene>
    <name evidence="1" type="ORF">PS880_03465</name>
</gene>
<accession>A0A5E7LKW7</accession>
<reference evidence="1 2" key="1">
    <citation type="submission" date="2019-09" db="EMBL/GenBank/DDBJ databases">
        <authorList>
            <person name="Chandra G."/>
            <person name="Truman W A."/>
        </authorList>
    </citation>
    <scope>NUCLEOTIDE SEQUENCE [LARGE SCALE GENOMIC DNA]</scope>
    <source>
        <strain evidence="1">PS880</strain>
    </source>
</reference>